<name>A0ABR1K2F3_9AGAR</name>
<dbReference type="InterPro" id="IPR015943">
    <property type="entry name" value="WD40/YVTN_repeat-like_dom_sf"/>
</dbReference>
<dbReference type="SMART" id="SM00320">
    <property type="entry name" value="WD40"/>
    <property type="match status" value="2"/>
</dbReference>
<feature type="repeat" description="WD" evidence="4">
    <location>
        <begin position="206"/>
        <end position="248"/>
    </location>
</feature>
<feature type="compositionally biased region" description="Low complexity" evidence="5">
    <location>
        <begin position="389"/>
        <end position="398"/>
    </location>
</feature>
<protein>
    <submittedName>
        <fullName evidence="6">Phosphatidylinositol 3,5-bisphosphate-binding protein</fullName>
    </submittedName>
</protein>
<keyword evidence="1 4" id="KW-0853">WD repeat</keyword>
<evidence type="ECO:0000256" key="3">
    <source>
        <dbReference type="ARBA" id="ARBA00025740"/>
    </source>
</evidence>
<evidence type="ECO:0000256" key="5">
    <source>
        <dbReference type="SAM" id="MobiDB-lite"/>
    </source>
</evidence>
<dbReference type="Proteomes" id="UP001498398">
    <property type="component" value="Unassembled WGS sequence"/>
</dbReference>
<dbReference type="Pfam" id="PF21032">
    <property type="entry name" value="PROPPIN"/>
    <property type="match status" value="1"/>
</dbReference>
<keyword evidence="7" id="KW-1185">Reference proteome</keyword>
<feature type="compositionally biased region" description="Basic and acidic residues" evidence="5">
    <location>
        <begin position="413"/>
        <end position="428"/>
    </location>
</feature>
<proteinExistence type="inferred from homology"/>
<organism evidence="6 7">
    <name type="scientific">Marasmiellus scandens</name>
    <dbReference type="NCBI Taxonomy" id="2682957"/>
    <lineage>
        <taxon>Eukaryota</taxon>
        <taxon>Fungi</taxon>
        <taxon>Dikarya</taxon>
        <taxon>Basidiomycota</taxon>
        <taxon>Agaricomycotina</taxon>
        <taxon>Agaricomycetes</taxon>
        <taxon>Agaricomycetidae</taxon>
        <taxon>Agaricales</taxon>
        <taxon>Marasmiineae</taxon>
        <taxon>Omphalotaceae</taxon>
        <taxon>Marasmiellus</taxon>
    </lineage>
</organism>
<dbReference type="InterPro" id="IPR001680">
    <property type="entry name" value="WD40_rpt"/>
</dbReference>
<dbReference type="PANTHER" id="PTHR11227">
    <property type="entry name" value="WD-REPEAT PROTEIN INTERACTING WITH PHOSPHOINOSIDES WIPI -RELATED"/>
    <property type="match status" value="1"/>
</dbReference>
<evidence type="ECO:0000256" key="2">
    <source>
        <dbReference type="ARBA" id="ARBA00022737"/>
    </source>
</evidence>
<dbReference type="SUPFAM" id="SSF50978">
    <property type="entry name" value="WD40 repeat-like"/>
    <property type="match status" value="1"/>
</dbReference>
<dbReference type="PROSITE" id="PS50082">
    <property type="entry name" value="WD_REPEATS_2"/>
    <property type="match status" value="1"/>
</dbReference>
<keyword evidence="2" id="KW-0677">Repeat</keyword>
<evidence type="ECO:0000256" key="1">
    <source>
        <dbReference type="ARBA" id="ARBA00022574"/>
    </source>
</evidence>
<feature type="region of interest" description="Disordered" evidence="5">
    <location>
        <begin position="180"/>
        <end position="202"/>
    </location>
</feature>
<evidence type="ECO:0000313" key="6">
    <source>
        <dbReference type="EMBL" id="KAK7470772.1"/>
    </source>
</evidence>
<comment type="caution">
    <text evidence="6">The sequence shown here is derived from an EMBL/GenBank/DDBJ whole genome shotgun (WGS) entry which is preliminary data.</text>
</comment>
<dbReference type="Gene3D" id="2.130.10.10">
    <property type="entry name" value="YVTN repeat-like/Quinoprotein amine dehydrogenase"/>
    <property type="match status" value="1"/>
</dbReference>
<sequence>MNLARHSITATNPVLIFDTRFDADCQIFTTCTPAGFAVYQVCPFKLLRKRELTGGTLAAAVPLHTSSLLYLLGGGRSPLYPPNKVILWDDVVGSEVAELEFRERVRGIACRRGWLAVALRRRVVVFQVEEQVTRYAEYETSENIRGLVALATAAHSTLLVAPGRQTGHVQLVHLPPCREPVPLGPPSSSKPKKPAPRPSKNPVSVIVAHNSALTTLSVPPSGRLLATTSSNGTLVRIWDTHSGNKVREFRRGIDKADIFGVAFRPDESEICVWSDKETVHVFSLLSASNTQSSFSSLTPWIPLPKYYSSEWSYAQYRIPSQSSHISISSTPRSPTEDVPDEERCVVGWIQYSNDNTNTNNPDSSSEPQLIALTYSGGWYRLALPKSSLTLPTSSPTRTTDSHTRKTSISSIDSLDKGKGKEKEKDGKANECTLQEFRRYGRWDGWS</sequence>
<comment type="similarity">
    <text evidence="3">Belongs to the WD repeat PROPPIN family.</text>
</comment>
<evidence type="ECO:0000256" key="4">
    <source>
        <dbReference type="PROSITE-ProRule" id="PRU00221"/>
    </source>
</evidence>
<dbReference type="EMBL" id="JBANRG010000002">
    <property type="protein sequence ID" value="KAK7470772.1"/>
    <property type="molecule type" value="Genomic_DNA"/>
</dbReference>
<accession>A0ABR1K2F3</accession>
<reference evidence="6 7" key="1">
    <citation type="submission" date="2024-01" db="EMBL/GenBank/DDBJ databases">
        <title>A draft genome for the cacao thread blight pathogen Marasmiellus scandens.</title>
        <authorList>
            <person name="Baruah I.K."/>
            <person name="Leung J."/>
            <person name="Bukari Y."/>
            <person name="Amoako-Attah I."/>
            <person name="Meinhardt L.W."/>
            <person name="Bailey B.A."/>
            <person name="Cohen S.P."/>
        </authorList>
    </citation>
    <scope>NUCLEOTIDE SEQUENCE [LARGE SCALE GENOMIC DNA]</scope>
    <source>
        <strain evidence="6 7">GH-19</strain>
    </source>
</reference>
<evidence type="ECO:0000313" key="7">
    <source>
        <dbReference type="Proteomes" id="UP001498398"/>
    </source>
</evidence>
<dbReference type="InterPro" id="IPR048720">
    <property type="entry name" value="PROPPIN"/>
</dbReference>
<feature type="region of interest" description="Disordered" evidence="5">
    <location>
        <begin position="389"/>
        <end position="430"/>
    </location>
</feature>
<dbReference type="InterPro" id="IPR036322">
    <property type="entry name" value="WD40_repeat_dom_sf"/>
</dbReference>
<gene>
    <name evidence="6" type="primary">HSV2</name>
    <name evidence="6" type="ORF">VKT23_002190</name>
</gene>